<dbReference type="Pfam" id="PF06417">
    <property type="entry name" value="EMC4"/>
    <property type="match status" value="1"/>
</dbReference>
<dbReference type="InterPro" id="IPR009445">
    <property type="entry name" value="TMEM85/Emc4"/>
</dbReference>
<evidence type="ECO:0000256" key="8">
    <source>
        <dbReference type="PIRNR" id="PIRNR017207"/>
    </source>
</evidence>
<keyword evidence="4 10" id="KW-0812">Transmembrane</keyword>
<evidence type="ECO:0000256" key="5">
    <source>
        <dbReference type="ARBA" id="ARBA00022824"/>
    </source>
</evidence>
<dbReference type="HOGENOM" id="CLU_098404_1_2_1"/>
<feature type="compositionally biased region" description="Low complexity" evidence="9">
    <location>
        <begin position="38"/>
        <end position="47"/>
    </location>
</feature>
<dbReference type="STRING" id="764103.G7DYB1"/>
<evidence type="ECO:0000256" key="1">
    <source>
        <dbReference type="ARBA" id="ARBA00004477"/>
    </source>
</evidence>
<protein>
    <recommendedName>
        <fullName evidence="3 8">ER membrane protein complex subunit 4</fullName>
    </recommendedName>
</protein>
<proteinExistence type="inferred from homology"/>
<evidence type="ECO:0000256" key="7">
    <source>
        <dbReference type="ARBA" id="ARBA00023136"/>
    </source>
</evidence>
<dbReference type="OrthoDB" id="369569at2759"/>
<accession>G7DYB1</accession>
<gene>
    <name evidence="11" type="primary">Mo02226</name>
    <name evidence="11" type="ORF">E5Q_02226</name>
</gene>
<dbReference type="eggNOG" id="KOG3318">
    <property type="taxonomic scope" value="Eukaryota"/>
</dbReference>
<evidence type="ECO:0000256" key="3">
    <source>
        <dbReference type="ARBA" id="ARBA00020820"/>
    </source>
</evidence>
<evidence type="ECO:0000256" key="4">
    <source>
        <dbReference type="ARBA" id="ARBA00022692"/>
    </source>
</evidence>
<keyword evidence="6 10" id="KW-1133">Transmembrane helix</keyword>
<comment type="subcellular location">
    <subcellularLocation>
        <location evidence="1">Endoplasmic reticulum membrane</location>
        <topology evidence="1">Multi-pass membrane protein</topology>
    </subcellularLocation>
</comment>
<feature type="region of interest" description="Disordered" evidence="9">
    <location>
        <begin position="1"/>
        <end position="52"/>
    </location>
</feature>
<dbReference type="PANTHER" id="PTHR19315">
    <property type="entry name" value="ER MEMBRANE PROTEIN COMPLEX SUBUNIT 4"/>
    <property type="match status" value="1"/>
</dbReference>
<name>G7DYB1_MIXOS</name>
<dbReference type="PIRSF" id="PIRSF017207">
    <property type="entry name" value="UCP017207_TM-p85"/>
    <property type="match status" value="1"/>
</dbReference>
<dbReference type="EMBL" id="BABT02000062">
    <property type="protein sequence ID" value="GAA95571.1"/>
    <property type="molecule type" value="Genomic_DNA"/>
</dbReference>
<reference evidence="11 12" key="2">
    <citation type="journal article" date="2012" name="Open Biol.">
        <title>Characteristics of nucleosomes and linker DNA regions on the genome of the basidiomycete Mixia osmundae revealed by mono- and dinucleosome mapping.</title>
        <authorList>
            <person name="Nishida H."/>
            <person name="Kondo S."/>
            <person name="Matsumoto T."/>
            <person name="Suzuki Y."/>
            <person name="Yoshikawa H."/>
            <person name="Taylor T.D."/>
            <person name="Sugiyama J."/>
        </authorList>
    </citation>
    <scope>NUCLEOTIDE SEQUENCE [LARGE SCALE GENOMIC DNA]</scope>
    <source>
        <strain evidence="12">CBS 9802 / IAM 14324 / JCM 22182 / KY 12970</strain>
    </source>
</reference>
<organism evidence="11 12">
    <name type="scientific">Mixia osmundae (strain CBS 9802 / IAM 14324 / JCM 22182 / KY 12970)</name>
    <dbReference type="NCBI Taxonomy" id="764103"/>
    <lineage>
        <taxon>Eukaryota</taxon>
        <taxon>Fungi</taxon>
        <taxon>Dikarya</taxon>
        <taxon>Basidiomycota</taxon>
        <taxon>Pucciniomycotina</taxon>
        <taxon>Mixiomycetes</taxon>
        <taxon>Mixiales</taxon>
        <taxon>Mixiaceae</taxon>
        <taxon>Mixia</taxon>
    </lineage>
</organism>
<evidence type="ECO:0000256" key="10">
    <source>
        <dbReference type="SAM" id="Phobius"/>
    </source>
</evidence>
<comment type="similarity">
    <text evidence="2 8">Belongs to the EMC4 family.</text>
</comment>
<evidence type="ECO:0000256" key="6">
    <source>
        <dbReference type="ARBA" id="ARBA00022989"/>
    </source>
</evidence>
<dbReference type="InParanoid" id="G7DYB1"/>
<dbReference type="GO" id="GO:0005789">
    <property type="term" value="C:endoplasmic reticulum membrane"/>
    <property type="evidence" value="ECO:0007669"/>
    <property type="project" value="UniProtKB-SubCell"/>
</dbReference>
<comment type="caution">
    <text evidence="11">The sequence shown here is derived from an EMBL/GenBank/DDBJ whole genome shotgun (WGS) entry which is preliminary data.</text>
</comment>
<evidence type="ECO:0000313" key="11">
    <source>
        <dbReference type="EMBL" id="GAA95571.1"/>
    </source>
</evidence>
<keyword evidence="5" id="KW-0256">Endoplasmic reticulum</keyword>
<evidence type="ECO:0000256" key="9">
    <source>
        <dbReference type="SAM" id="MobiDB-lite"/>
    </source>
</evidence>
<sequence>MSSWYFEAPTASTSKLPPPPSFINPGTVVSSKPKSKQASSGPVASAAAPPPKRKSLAALRRQRAWDLALSPAKQVPMQGFMLYMSGGGVQIFSMMMVWMLIKNAVVAAVGVSKAFAPFTGASVPPAGQSPTTRESFAAQQTVYVICQGLLLALGLYKCHSMGLLPTASSDWLAFMEPPAPLHDSLARPVVYADGFRPVV</sequence>
<dbReference type="Proteomes" id="UP000009131">
    <property type="component" value="Unassembled WGS sequence"/>
</dbReference>
<feature type="transmembrane region" description="Helical" evidence="10">
    <location>
        <begin position="80"/>
        <end position="101"/>
    </location>
</feature>
<reference evidence="11 12" key="1">
    <citation type="journal article" date="2011" name="J. Gen. Appl. Microbiol.">
        <title>Draft genome sequencing of the enigmatic basidiomycete Mixia osmundae.</title>
        <authorList>
            <person name="Nishida H."/>
            <person name="Nagatsuka Y."/>
            <person name="Sugiyama J."/>
        </authorList>
    </citation>
    <scope>NUCLEOTIDE SEQUENCE [LARGE SCALE GENOMIC DNA]</scope>
    <source>
        <strain evidence="12">CBS 9802 / IAM 14324 / JCM 22182 / KY 12970</strain>
    </source>
</reference>
<keyword evidence="7 8" id="KW-0472">Membrane</keyword>
<dbReference type="FunCoup" id="G7DYB1">
    <property type="interactions" value="289"/>
</dbReference>
<dbReference type="AlphaFoldDB" id="G7DYB1"/>
<evidence type="ECO:0000313" key="12">
    <source>
        <dbReference type="Proteomes" id="UP000009131"/>
    </source>
</evidence>
<evidence type="ECO:0000256" key="2">
    <source>
        <dbReference type="ARBA" id="ARBA00007715"/>
    </source>
</evidence>
<keyword evidence="12" id="KW-1185">Reference proteome</keyword>